<comment type="caution">
    <text evidence="2">The sequence shown here is derived from an EMBL/GenBank/DDBJ whole genome shotgun (WGS) entry which is preliminary data.</text>
</comment>
<dbReference type="Pfam" id="PF11272">
    <property type="entry name" value="DUF3072"/>
    <property type="match status" value="1"/>
</dbReference>
<evidence type="ECO:0000313" key="2">
    <source>
        <dbReference type="EMBL" id="MBZ5710629.1"/>
    </source>
</evidence>
<dbReference type="InterPro" id="IPR021425">
    <property type="entry name" value="DUF3072"/>
</dbReference>
<keyword evidence="3" id="KW-1185">Reference proteome</keyword>
<accession>A0ABS7TQX5</accession>
<feature type="compositionally biased region" description="Basic and acidic residues" evidence="1">
    <location>
        <begin position="1"/>
        <end position="21"/>
    </location>
</feature>
<organism evidence="2 3">
    <name type="scientific">Nannocystis pusilla</name>
    <dbReference type="NCBI Taxonomy" id="889268"/>
    <lineage>
        <taxon>Bacteria</taxon>
        <taxon>Pseudomonadati</taxon>
        <taxon>Myxococcota</taxon>
        <taxon>Polyangia</taxon>
        <taxon>Nannocystales</taxon>
        <taxon>Nannocystaceae</taxon>
        <taxon>Nannocystis</taxon>
    </lineage>
</organism>
<dbReference type="Proteomes" id="UP001139031">
    <property type="component" value="Unassembled WGS sequence"/>
</dbReference>
<evidence type="ECO:0000313" key="3">
    <source>
        <dbReference type="Proteomes" id="UP001139031"/>
    </source>
</evidence>
<proteinExistence type="predicted"/>
<dbReference type="EMBL" id="JAIRAU010000019">
    <property type="protein sequence ID" value="MBZ5710629.1"/>
    <property type="molecule type" value="Genomic_DNA"/>
</dbReference>
<sequence>MRKDNPKIGPRDHDVPSNLEKDPDDWVTGDERMTDAQASYLKTLCEEAHEPFDPALTKAEASKRIEALQHVTGRGRHDDAPAGEAPAREPSACPQPGGRGEDYSPDDLDE</sequence>
<protein>
    <submittedName>
        <fullName evidence="2">DUF3072 domain-containing protein</fullName>
    </submittedName>
</protein>
<feature type="region of interest" description="Disordered" evidence="1">
    <location>
        <begin position="1"/>
        <end position="29"/>
    </location>
</feature>
<reference evidence="2" key="1">
    <citation type="submission" date="2021-08" db="EMBL/GenBank/DDBJ databases">
        <authorList>
            <person name="Stevens D.C."/>
        </authorList>
    </citation>
    <scope>NUCLEOTIDE SEQUENCE</scope>
    <source>
        <strain evidence="2">DSM 53165</strain>
    </source>
</reference>
<name>A0ABS7TQX5_9BACT</name>
<gene>
    <name evidence="2" type="ORF">K7C98_15315</name>
</gene>
<feature type="region of interest" description="Disordered" evidence="1">
    <location>
        <begin position="68"/>
        <end position="110"/>
    </location>
</feature>
<evidence type="ECO:0000256" key="1">
    <source>
        <dbReference type="SAM" id="MobiDB-lite"/>
    </source>
</evidence>